<name>A0A0V8JMW5_9BACI</name>
<dbReference type="Gene3D" id="3.40.50.720">
    <property type="entry name" value="NAD(P)-binding Rossmann-like Domain"/>
    <property type="match status" value="1"/>
</dbReference>
<dbReference type="PANTHER" id="PTHR43976:SF16">
    <property type="entry name" value="SHORT-CHAIN DEHYDROGENASE_REDUCTASE FAMILY PROTEIN"/>
    <property type="match status" value="1"/>
</dbReference>
<evidence type="ECO:0000256" key="3">
    <source>
        <dbReference type="ARBA" id="ARBA00024389"/>
    </source>
</evidence>
<dbReference type="InterPro" id="IPR002347">
    <property type="entry name" value="SDR_fam"/>
</dbReference>
<comment type="caution">
    <text evidence="7">The sequence shown here is derived from an EMBL/GenBank/DDBJ whole genome shotgun (WGS) entry which is preliminary data.</text>
</comment>
<evidence type="ECO:0000256" key="4">
    <source>
        <dbReference type="ARBA" id="ARBA00047555"/>
    </source>
</evidence>
<dbReference type="InterPro" id="IPR036291">
    <property type="entry name" value="NAD(P)-bd_dom_sf"/>
</dbReference>
<dbReference type="NCBIfam" id="NF005372">
    <property type="entry name" value="PRK06914.1"/>
    <property type="match status" value="1"/>
</dbReference>
<comment type="catalytic activity">
    <reaction evidence="5">
        <text>D-glucose + NAD(+) = D-glucono-1,5-lactone + NADH + H(+)</text>
        <dbReference type="Rhea" id="RHEA:14293"/>
        <dbReference type="ChEBI" id="CHEBI:4167"/>
        <dbReference type="ChEBI" id="CHEBI:15378"/>
        <dbReference type="ChEBI" id="CHEBI:16217"/>
        <dbReference type="ChEBI" id="CHEBI:57540"/>
        <dbReference type="ChEBI" id="CHEBI:57945"/>
        <dbReference type="EC" id="1.1.1.47"/>
    </reaction>
</comment>
<dbReference type="InterPro" id="IPR051911">
    <property type="entry name" value="SDR_oxidoreductase"/>
</dbReference>
<evidence type="ECO:0000256" key="5">
    <source>
        <dbReference type="ARBA" id="ARBA00048831"/>
    </source>
</evidence>
<dbReference type="PRINTS" id="PR00081">
    <property type="entry name" value="GDHRDH"/>
</dbReference>
<dbReference type="SUPFAM" id="SSF51735">
    <property type="entry name" value="NAD(P)-binding Rossmann-fold domains"/>
    <property type="match status" value="1"/>
</dbReference>
<comment type="similarity">
    <text evidence="1 6">Belongs to the short-chain dehydrogenases/reductases (SDR) family.</text>
</comment>
<evidence type="ECO:0000313" key="7">
    <source>
        <dbReference type="EMBL" id="KSU88359.1"/>
    </source>
</evidence>
<evidence type="ECO:0000256" key="6">
    <source>
        <dbReference type="RuleBase" id="RU000363"/>
    </source>
</evidence>
<dbReference type="GO" id="GO:0047936">
    <property type="term" value="F:glucose 1-dehydrogenase [NAD(P)+] activity"/>
    <property type="evidence" value="ECO:0007669"/>
    <property type="project" value="UniProtKB-EC"/>
</dbReference>
<dbReference type="EC" id="1.1.1.47" evidence="3"/>
<keyword evidence="2" id="KW-0560">Oxidoreductase</keyword>
<protein>
    <recommendedName>
        <fullName evidence="3">glucose 1-dehydrogenase [NAD(P)(+)]</fullName>
        <ecNumber evidence="3">1.1.1.47</ecNumber>
    </recommendedName>
</protein>
<proteinExistence type="inferred from homology"/>
<reference evidence="7 8" key="1">
    <citation type="submission" date="2015-11" db="EMBL/GenBank/DDBJ databases">
        <title>Bacillus caseinolyticus sp nov.</title>
        <authorList>
            <person name="Dastager S.G."/>
            <person name="Mawlankar R."/>
        </authorList>
    </citation>
    <scope>NUCLEOTIDE SEQUENCE [LARGE SCALE GENOMIC DNA]</scope>
    <source>
        <strain evidence="7 8">SGD-V-76</strain>
    </source>
</reference>
<accession>A0A0V8JMW5</accession>
<dbReference type="PRINTS" id="PR00080">
    <property type="entry name" value="SDRFAMILY"/>
</dbReference>
<organism evidence="7 8">
    <name type="scientific">Priestia veravalensis</name>
    <dbReference type="NCBI Taxonomy" id="1414648"/>
    <lineage>
        <taxon>Bacteria</taxon>
        <taxon>Bacillati</taxon>
        <taxon>Bacillota</taxon>
        <taxon>Bacilli</taxon>
        <taxon>Bacillales</taxon>
        <taxon>Bacillaceae</taxon>
        <taxon>Priestia</taxon>
    </lineage>
</organism>
<evidence type="ECO:0000313" key="8">
    <source>
        <dbReference type="Proteomes" id="UP000053681"/>
    </source>
</evidence>
<dbReference type="InterPro" id="IPR020904">
    <property type="entry name" value="Sc_DH/Rdtase_CS"/>
</dbReference>
<sequence>MSQFPEFKEQTVLITGTSSGFGLLSAYHLAKAGYNIIASMRNLEKKSALLRMLEKDKLKERVTFVELDVTSQRSVDQLTAFLDKGNGVDVLINNAGFAFGGFSEEIHIDEYKEQFETNVFGVMRVTQAVLPFMREKRRGKIINISSISGLIGFPGLSPYVSSKHALEGYSESLRLELKPFGIDVALIEPGSYATNIWTTGKKVSKHSLNEGSPYYAYMRAIENELQAGEKNLGDPDQVVSLLLSLCNQSQIKKLRYPVGKGVKLSISVKRMLPWSVWERVIIKKLLK</sequence>
<evidence type="ECO:0000256" key="2">
    <source>
        <dbReference type="ARBA" id="ARBA00023002"/>
    </source>
</evidence>
<dbReference type="RefSeq" id="WP_062686638.1">
    <property type="nucleotide sequence ID" value="NZ_KQ758640.1"/>
</dbReference>
<comment type="catalytic activity">
    <reaction evidence="4">
        <text>D-glucose + NADP(+) = D-glucono-1,5-lactone + NADPH + H(+)</text>
        <dbReference type="Rhea" id="RHEA:14405"/>
        <dbReference type="ChEBI" id="CHEBI:4167"/>
        <dbReference type="ChEBI" id="CHEBI:15378"/>
        <dbReference type="ChEBI" id="CHEBI:16217"/>
        <dbReference type="ChEBI" id="CHEBI:57783"/>
        <dbReference type="ChEBI" id="CHEBI:58349"/>
        <dbReference type="EC" id="1.1.1.47"/>
    </reaction>
</comment>
<dbReference type="PANTHER" id="PTHR43976">
    <property type="entry name" value="SHORT CHAIN DEHYDROGENASE"/>
    <property type="match status" value="1"/>
</dbReference>
<dbReference type="PROSITE" id="PS00061">
    <property type="entry name" value="ADH_SHORT"/>
    <property type="match status" value="1"/>
</dbReference>
<dbReference type="EMBL" id="LNQP01000024">
    <property type="protein sequence ID" value="KSU88359.1"/>
    <property type="molecule type" value="Genomic_DNA"/>
</dbReference>
<keyword evidence="8" id="KW-1185">Reference proteome</keyword>
<dbReference type="AlphaFoldDB" id="A0A0V8JMW5"/>
<dbReference type="Proteomes" id="UP000053681">
    <property type="component" value="Unassembled WGS sequence"/>
</dbReference>
<evidence type="ECO:0000256" key="1">
    <source>
        <dbReference type="ARBA" id="ARBA00006484"/>
    </source>
</evidence>
<dbReference type="CDD" id="cd05374">
    <property type="entry name" value="17beta-HSD-like_SDR_c"/>
    <property type="match status" value="1"/>
</dbReference>
<dbReference type="Pfam" id="PF00106">
    <property type="entry name" value="adh_short"/>
    <property type="match status" value="1"/>
</dbReference>
<gene>
    <name evidence="7" type="ORF">AS180_07940</name>
</gene>